<name>A0A4P7NMG3_PYROR</name>
<evidence type="ECO:0000313" key="2">
    <source>
        <dbReference type="Proteomes" id="UP000294847"/>
    </source>
</evidence>
<gene>
    <name evidence="1" type="ORF">PoMZ_05106</name>
</gene>
<feature type="non-terminal residue" evidence="1">
    <location>
        <position position="59"/>
    </location>
</feature>
<accession>A0A4P7NMG3</accession>
<dbReference type="Proteomes" id="UP000294847">
    <property type="component" value="Chromosome 6"/>
</dbReference>
<protein>
    <submittedName>
        <fullName evidence="1">Uncharacterized protein</fullName>
    </submittedName>
</protein>
<sequence>VDKSSVVDRLLTADKLLNYYQLRSRFTKEQTFPDHRSCVSWPIDEKPPSASSQLNTGFV</sequence>
<feature type="non-terminal residue" evidence="1">
    <location>
        <position position="1"/>
    </location>
</feature>
<evidence type="ECO:0000313" key="1">
    <source>
        <dbReference type="EMBL" id="QBZ63425.1"/>
    </source>
</evidence>
<organism evidence="1 2">
    <name type="scientific">Pyricularia oryzae</name>
    <name type="common">Rice blast fungus</name>
    <name type="synonym">Magnaporthe oryzae</name>
    <dbReference type="NCBI Taxonomy" id="318829"/>
    <lineage>
        <taxon>Eukaryota</taxon>
        <taxon>Fungi</taxon>
        <taxon>Dikarya</taxon>
        <taxon>Ascomycota</taxon>
        <taxon>Pezizomycotina</taxon>
        <taxon>Sordariomycetes</taxon>
        <taxon>Sordariomycetidae</taxon>
        <taxon>Magnaporthales</taxon>
        <taxon>Pyriculariaceae</taxon>
        <taxon>Pyricularia</taxon>
    </lineage>
</organism>
<dbReference type="EMBL" id="CP034209">
    <property type="protein sequence ID" value="QBZ63425.1"/>
    <property type="molecule type" value="Genomic_DNA"/>
</dbReference>
<reference evidence="1 2" key="1">
    <citation type="journal article" date="2019" name="Mol. Biol. Evol.">
        <title>Blast fungal genomes show frequent chromosomal changes, gene gains and losses, and effector gene turnover.</title>
        <authorList>
            <person name="Gomez Luciano L.B."/>
            <person name="Jason Tsai I."/>
            <person name="Chuma I."/>
            <person name="Tosa Y."/>
            <person name="Chen Y.H."/>
            <person name="Li J.Y."/>
            <person name="Li M.Y."/>
            <person name="Jade Lu M.Y."/>
            <person name="Nakayashiki H."/>
            <person name="Li W.H."/>
        </authorList>
    </citation>
    <scope>NUCLEOTIDE SEQUENCE [LARGE SCALE GENOMIC DNA]</scope>
    <source>
        <strain evidence="1">MZ5-1-6</strain>
    </source>
</reference>
<proteinExistence type="predicted"/>
<dbReference type="AlphaFoldDB" id="A0A4P7NMG3"/>